<evidence type="ECO:0000256" key="4">
    <source>
        <dbReference type="ARBA" id="ARBA00023150"/>
    </source>
</evidence>
<dbReference type="GO" id="GO:0006777">
    <property type="term" value="P:Mo-molybdopterin cofactor biosynthetic process"/>
    <property type="evidence" value="ECO:0007669"/>
    <property type="project" value="UniProtKB-UniRule"/>
</dbReference>
<evidence type="ECO:0000313" key="9">
    <source>
        <dbReference type="EMBL" id="AEI48807.1"/>
    </source>
</evidence>
<dbReference type="GO" id="GO:0061799">
    <property type="term" value="F:cyclic pyranopterin monophosphate synthase activity"/>
    <property type="evidence" value="ECO:0007669"/>
    <property type="project" value="UniProtKB-UniRule"/>
</dbReference>
<comment type="function">
    <text evidence="6 7">Catalyzes the conversion of (8S)-3',8-cyclo-7,8-dihydroguanosine 5'-triphosphate to cyclic pyranopterin monophosphate (cPMP).</text>
</comment>
<feature type="binding site" evidence="7">
    <location>
        <begin position="113"/>
        <end position="114"/>
    </location>
    <ligand>
        <name>substrate</name>
    </ligand>
</feature>
<sequence length="158" mass="16918">MSLTHLNSEGNPSMVDVSEKAVTKRVAKARSIVVLGDEIMDLLQNDEIHTKKGPVFQTAVIAGVMAAKRTGELIPLCHPLGLENCQVEITVNEAREVVIVCTASVTGKTGIEMEALTGASVAALTIYDMCKAMSQHIIIKETRLVAKTGGKKDFLAEL</sequence>
<dbReference type="PANTHER" id="PTHR22960">
    <property type="entry name" value="MOLYBDOPTERIN COFACTOR SYNTHESIS PROTEIN A"/>
    <property type="match status" value="1"/>
</dbReference>
<dbReference type="InterPro" id="IPR047594">
    <property type="entry name" value="MoaC_bact/euk"/>
</dbReference>
<keyword evidence="5 7" id="KW-0456">Lyase</keyword>
<dbReference type="NCBIfam" id="NF006870">
    <property type="entry name" value="PRK09364.1"/>
    <property type="match status" value="1"/>
</dbReference>
<protein>
    <recommendedName>
        <fullName evidence="3 7">Cyclic pyranopterin monophosphate synthase</fullName>
        <ecNumber evidence="3 7">4.6.1.17</ecNumber>
    </recommendedName>
    <alternativeName>
        <fullName evidence="7">Molybdenum cofactor biosynthesis protein C</fullName>
    </alternativeName>
</protein>
<accession>A0A7U3ZKB4</accession>
<dbReference type="NCBIfam" id="TIGR00581">
    <property type="entry name" value="moaC"/>
    <property type="match status" value="1"/>
</dbReference>
<evidence type="ECO:0000256" key="5">
    <source>
        <dbReference type="ARBA" id="ARBA00023239"/>
    </source>
</evidence>
<dbReference type="KEGG" id="rsi:Runsl_2397"/>
<feature type="domain" description="Molybdopterin cofactor biosynthesis C (MoaC)" evidence="8">
    <location>
        <begin position="14"/>
        <end position="150"/>
    </location>
</feature>
<evidence type="ECO:0000256" key="1">
    <source>
        <dbReference type="ARBA" id="ARBA00001637"/>
    </source>
</evidence>
<evidence type="ECO:0000256" key="3">
    <source>
        <dbReference type="ARBA" id="ARBA00012575"/>
    </source>
</evidence>
<proteinExistence type="inferred from homology"/>
<evidence type="ECO:0000313" key="10">
    <source>
        <dbReference type="Proteomes" id="UP000000493"/>
    </source>
</evidence>
<feature type="active site" evidence="7">
    <location>
        <position position="128"/>
    </location>
</feature>
<comment type="pathway">
    <text evidence="2 7">Cofactor biosynthesis; molybdopterin biosynthesis.</text>
</comment>
<dbReference type="Proteomes" id="UP000000493">
    <property type="component" value="Chromosome"/>
</dbReference>
<keyword evidence="10" id="KW-1185">Reference proteome</keyword>
<evidence type="ECO:0000256" key="2">
    <source>
        <dbReference type="ARBA" id="ARBA00005046"/>
    </source>
</evidence>
<dbReference type="HAMAP" id="MF_01224_B">
    <property type="entry name" value="MoaC_B"/>
    <property type="match status" value="1"/>
</dbReference>
<comment type="similarity">
    <text evidence="7">Belongs to the MoaC family.</text>
</comment>
<dbReference type="RefSeq" id="WP_013928118.1">
    <property type="nucleotide sequence ID" value="NC_015703.1"/>
</dbReference>
<dbReference type="GO" id="GO:0061798">
    <property type="term" value="F:GTP 3',8'-cyclase activity"/>
    <property type="evidence" value="ECO:0007669"/>
    <property type="project" value="TreeGrafter"/>
</dbReference>
<dbReference type="InterPro" id="IPR002820">
    <property type="entry name" value="Mopterin_CF_biosynth-C_dom"/>
</dbReference>
<keyword evidence="4 7" id="KW-0501">Molybdenum cofactor biosynthesis</keyword>
<dbReference type="InterPro" id="IPR023045">
    <property type="entry name" value="MoaC"/>
</dbReference>
<evidence type="ECO:0000256" key="7">
    <source>
        <dbReference type="HAMAP-Rule" id="MF_01224"/>
    </source>
</evidence>
<evidence type="ECO:0000259" key="8">
    <source>
        <dbReference type="Pfam" id="PF01967"/>
    </source>
</evidence>
<dbReference type="InterPro" id="IPR050105">
    <property type="entry name" value="MoCo_biosynth_MoaA/MoaC"/>
</dbReference>
<dbReference type="CDD" id="cd01420">
    <property type="entry name" value="MoaC_PE"/>
    <property type="match status" value="1"/>
</dbReference>
<comment type="subunit">
    <text evidence="7">Homohexamer; trimer of dimers.</text>
</comment>
<dbReference type="UniPathway" id="UPA00344"/>
<dbReference type="Pfam" id="PF01967">
    <property type="entry name" value="MoaC"/>
    <property type="match status" value="1"/>
</dbReference>
<dbReference type="PANTHER" id="PTHR22960:SF0">
    <property type="entry name" value="MOLYBDENUM COFACTOR BIOSYNTHESIS PROTEIN 1"/>
    <property type="match status" value="1"/>
</dbReference>
<dbReference type="SUPFAM" id="SSF55040">
    <property type="entry name" value="Molybdenum cofactor biosynthesis protein C, MoaC"/>
    <property type="match status" value="1"/>
</dbReference>
<name>A0A7U3ZKB4_RUNSL</name>
<comment type="catalytic activity">
    <reaction evidence="1 7">
        <text>(8S)-3',8-cyclo-7,8-dihydroguanosine 5'-triphosphate = cyclic pyranopterin phosphate + diphosphate</text>
        <dbReference type="Rhea" id="RHEA:49580"/>
        <dbReference type="ChEBI" id="CHEBI:33019"/>
        <dbReference type="ChEBI" id="CHEBI:59648"/>
        <dbReference type="ChEBI" id="CHEBI:131766"/>
        <dbReference type="EC" id="4.6.1.17"/>
    </reaction>
</comment>
<reference evidence="9 10" key="2">
    <citation type="journal article" date="2012" name="Stand. Genomic Sci.">
        <title>Complete genome sequence of the aquatic bacterium Runella slithyformis type strain (LSU 4(T)).</title>
        <authorList>
            <person name="Copeland A."/>
            <person name="Zhang X."/>
            <person name="Misra M."/>
            <person name="Lapidus A."/>
            <person name="Nolan M."/>
            <person name="Lucas S."/>
            <person name="Deshpande S."/>
            <person name="Cheng J.F."/>
            <person name="Tapia R."/>
            <person name="Goodwin L.A."/>
            <person name="Pitluck S."/>
            <person name="Liolios K."/>
            <person name="Pagani I."/>
            <person name="Ivanova N."/>
            <person name="Mikhailova N."/>
            <person name="Pati A."/>
            <person name="Chen A."/>
            <person name="Palaniappan K."/>
            <person name="Land M."/>
            <person name="Hauser L."/>
            <person name="Pan C."/>
            <person name="Jeffries C.D."/>
            <person name="Detter J.C."/>
            <person name="Brambilla E.M."/>
            <person name="Rohde M."/>
            <person name="Djao O.D."/>
            <person name="Goker M."/>
            <person name="Sikorski J."/>
            <person name="Tindall B.J."/>
            <person name="Woyke T."/>
            <person name="Bristow J."/>
            <person name="Eisen J.A."/>
            <person name="Markowitz V."/>
            <person name="Hugenholtz P."/>
            <person name="Kyrpides N.C."/>
            <person name="Klenk H.P."/>
            <person name="Mavromatis K."/>
        </authorList>
    </citation>
    <scope>NUCLEOTIDE SEQUENCE [LARGE SCALE GENOMIC DNA]</scope>
    <source>
        <strain evidence="10">ATCC 29530 / DSM 19594 / LMG 11500 / NCIMB 11436 / LSU 4</strain>
    </source>
</reference>
<dbReference type="Gene3D" id="3.30.70.640">
    <property type="entry name" value="Molybdopterin cofactor biosynthesis C (MoaC) domain"/>
    <property type="match status" value="1"/>
</dbReference>
<dbReference type="AlphaFoldDB" id="A0A7U3ZKB4"/>
<gene>
    <name evidence="7" type="primary">moaC</name>
    <name evidence="9" type="ordered locus">Runsl_2397</name>
</gene>
<feature type="binding site" evidence="7">
    <location>
        <begin position="76"/>
        <end position="78"/>
    </location>
    <ligand>
        <name>substrate</name>
    </ligand>
</feature>
<dbReference type="EMBL" id="CP002859">
    <property type="protein sequence ID" value="AEI48807.1"/>
    <property type="molecule type" value="Genomic_DNA"/>
</dbReference>
<evidence type="ECO:0000256" key="6">
    <source>
        <dbReference type="ARBA" id="ARBA00055087"/>
    </source>
</evidence>
<reference evidence="10" key="1">
    <citation type="submission" date="2011-06" db="EMBL/GenBank/DDBJ databases">
        <title>The complete genome of chromosome of Runella slithyformis DSM 19594.</title>
        <authorList>
            <consortium name="US DOE Joint Genome Institute (JGI-PGF)"/>
            <person name="Lucas S."/>
            <person name="Han J."/>
            <person name="Lapidus A."/>
            <person name="Bruce D."/>
            <person name="Goodwin L."/>
            <person name="Pitluck S."/>
            <person name="Peters L."/>
            <person name="Kyrpides N."/>
            <person name="Mavromatis K."/>
            <person name="Ivanova N."/>
            <person name="Ovchinnikova G."/>
            <person name="Zhang X."/>
            <person name="Misra M."/>
            <person name="Detter J.C."/>
            <person name="Tapia R."/>
            <person name="Han C."/>
            <person name="Land M."/>
            <person name="Hauser L."/>
            <person name="Markowitz V."/>
            <person name="Cheng J.-F."/>
            <person name="Hugenholtz P."/>
            <person name="Woyke T."/>
            <person name="Wu D."/>
            <person name="Tindall B."/>
            <person name="Faehrich R."/>
            <person name="Brambilla E."/>
            <person name="Klenk H.-P."/>
            <person name="Eisen J.A."/>
        </authorList>
    </citation>
    <scope>NUCLEOTIDE SEQUENCE [LARGE SCALE GENOMIC DNA]</scope>
    <source>
        <strain evidence="10">ATCC 29530 / DSM 19594 / LMG 11500 / NCIMB 11436 / LSU 4</strain>
    </source>
</reference>
<dbReference type="InterPro" id="IPR036522">
    <property type="entry name" value="MoaC_sf"/>
</dbReference>
<dbReference type="EC" id="4.6.1.17" evidence="3 7"/>
<organism evidence="9 10">
    <name type="scientific">Runella slithyformis (strain ATCC 29530 / DSM 19594 / LMG 11500 / NCIMB 11436 / LSU 4)</name>
    <dbReference type="NCBI Taxonomy" id="761193"/>
    <lineage>
        <taxon>Bacteria</taxon>
        <taxon>Pseudomonadati</taxon>
        <taxon>Bacteroidota</taxon>
        <taxon>Cytophagia</taxon>
        <taxon>Cytophagales</taxon>
        <taxon>Spirosomataceae</taxon>
        <taxon>Runella</taxon>
    </lineage>
</organism>